<evidence type="ECO:0000313" key="1">
    <source>
        <dbReference type="EMBL" id="SVC14841.1"/>
    </source>
</evidence>
<proteinExistence type="predicted"/>
<feature type="non-terminal residue" evidence="1">
    <location>
        <position position="30"/>
    </location>
</feature>
<organism evidence="1">
    <name type="scientific">marine metagenome</name>
    <dbReference type="NCBI Taxonomy" id="408172"/>
    <lineage>
        <taxon>unclassified sequences</taxon>
        <taxon>metagenomes</taxon>
        <taxon>ecological metagenomes</taxon>
    </lineage>
</organism>
<dbReference type="EMBL" id="UINC01076051">
    <property type="protein sequence ID" value="SVC14841.1"/>
    <property type="molecule type" value="Genomic_DNA"/>
</dbReference>
<reference evidence="1" key="1">
    <citation type="submission" date="2018-05" db="EMBL/GenBank/DDBJ databases">
        <authorList>
            <person name="Lanie J.A."/>
            <person name="Ng W.-L."/>
            <person name="Kazmierczak K.M."/>
            <person name="Andrzejewski T.M."/>
            <person name="Davidsen T.M."/>
            <person name="Wayne K.J."/>
            <person name="Tettelin H."/>
            <person name="Glass J.I."/>
            <person name="Rusch D."/>
            <person name="Podicherti R."/>
            <person name="Tsui H.-C.T."/>
            <person name="Winkler M.E."/>
        </authorList>
    </citation>
    <scope>NUCLEOTIDE SEQUENCE</scope>
</reference>
<dbReference type="AlphaFoldDB" id="A0A382JWA9"/>
<name>A0A382JWA9_9ZZZZ</name>
<sequence length="30" mass="3496">MTNKLKVGIAGYGVVGRRRRIFIDKNPWLH</sequence>
<protein>
    <submittedName>
        <fullName evidence="1">Uncharacterized protein</fullName>
    </submittedName>
</protein>
<gene>
    <name evidence="1" type="ORF">METZ01_LOCUS267695</name>
</gene>
<accession>A0A382JWA9</accession>